<keyword evidence="1" id="KW-0813">Transport</keyword>
<evidence type="ECO:0000256" key="3">
    <source>
        <dbReference type="ARBA" id="ARBA00022840"/>
    </source>
</evidence>
<keyword evidence="6" id="KW-1185">Reference proteome</keyword>
<dbReference type="SUPFAM" id="SSF52540">
    <property type="entry name" value="P-loop containing nucleoside triphosphate hydrolases"/>
    <property type="match status" value="1"/>
</dbReference>
<dbReference type="InterPro" id="IPR027417">
    <property type="entry name" value="P-loop_NTPase"/>
</dbReference>
<dbReference type="InterPro" id="IPR017871">
    <property type="entry name" value="ABC_transporter-like_CS"/>
</dbReference>
<accession>A0A1C5GCQ9</accession>
<dbReference type="EMBL" id="LT607733">
    <property type="protein sequence ID" value="SCG17570.1"/>
    <property type="molecule type" value="Genomic_DNA"/>
</dbReference>
<dbReference type="PANTHER" id="PTHR24220">
    <property type="entry name" value="IMPORT ATP-BINDING PROTEIN"/>
    <property type="match status" value="1"/>
</dbReference>
<organism evidence="5 6">
    <name type="scientific">Micromonospora echinofusca</name>
    <dbReference type="NCBI Taxonomy" id="47858"/>
    <lineage>
        <taxon>Bacteria</taxon>
        <taxon>Bacillati</taxon>
        <taxon>Actinomycetota</taxon>
        <taxon>Actinomycetes</taxon>
        <taxon>Micromonosporales</taxon>
        <taxon>Micromonosporaceae</taxon>
        <taxon>Micromonospora</taxon>
    </lineage>
</organism>
<dbReference type="InterPro" id="IPR003439">
    <property type="entry name" value="ABC_transporter-like_ATP-bd"/>
</dbReference>
<dbReference type="PANTHER" id="PTHR24220:SF685">
    <property type="entry name" value="ABC TRANSPORTER RELATED"/>
    <property type="match status" value="1"/>
</dbReference>
<dbReference type="CDD" id="cd03255">
    <property type="entry name" value="ABC_MJ0796_LolCDE_FtsE"/>
    <property type="match status" value="1"/>
</dbReference>
<dbReference type="InterPro" id="IPR017911">
    <property type="entry name" value="MacB-like_ATP-bd"/>
</dbReference>
<dbReference type="AlphaFoldDB" id="A0A1C5GCQ9"/>
<gene>
    <name evidence="5" type="ORF">GA0070610_3884</name>
</gene>
<proteinExistence type="predicted"/>
<keyword evidence="3 5" id="KW-0067">ATP-binding</keyword>
<protein>
    <submittedName>
        <fullName evidence="5">Putative ABC transport system ATP-binding protein</fullName>
    </submittedName>
</protein>
<dbReference type="Gene3D" id="3.40.50.300">
    <property type="entry name" value="P-loop containing nucleotide triphosphate hydrolases"/>
    <property type="match status" value="1"/>
</dbReference>
<sequence length="223" mass="22651">MALIARGIRYEVAGRTLLAGADLTVASGQSVAITGPSGSGKTSLVLCLAGLLPVAQGSIHISATKLTGLRAGDRAALRLSRIGVVYQFGELLPELAPVENVALPALLAGVKTAEAYERAGKLLADLGVAELAEAQTATLSGGERQRVAVARALVTRPAVVLADEPTGALDETATDLVADLLYALPRKYGYALVVVTHNPQVAARADSTVVLQGGALVPATVAA</sequence>
<name>A0A1C5GCQ9_MICEH</name>
<evidence type="ECO:0000256" key="2">
    <source>
        <dbReference type="ARBA" id="ARBA00022741"/>
    </source>
</evidence>
<dbReference type="GO" id="GO:0005886">
    <property type="term" value="C:plasma membrane"/>
    <property type="evidence" value="ECO:0007669"/>
    <property type="project" value="TreeGrafter"/>
</dbReference>
<feature type="domain" description="ABC transporter" evidence="4">
    <location>
        <begin position="3"/>
        <end position="223"/>
    </location>
</feature>
<dbReference type="SMART" id="SM00382">
    <property type="entry name" value="AAA"/>
    <property type="match status" value="1"/>
</dbReference>
<dbReference type="PROSITE" id="PS00211">
    <property type="entry name" value="ABC_TRANSPORTER_1"/>
    <property type="match status" value="1"/>
</dbReference>
<evidence type="ECO:0000313" key="5">
    <source>
        <dbReference type="EMBL" id="SCG17570.1"/>
    </source>
</evidence>
<dbReference type="Proteomes" id="UP000198251">
    <property type="component" value="Chromosome I"/>
</dbReference>
<dbReference type="GO" id="GO:0016887">
    <property type="term" value="F:ATP hydrolysis activity"/>
    <property type="evidence" value="ECO:0007669"/>
    <property type="project" value="InterPro"/>
</dbReference>
<evidence type="ECO:0000256" key="1">
    <source>
        <dbReference type="ARBA" id="ARBA00022448"/>
    </source>
</evidence>
<reference evidence="5 6" key="1">
    <citation type="submission" date="2016-06" db="EMBL/GenBank/DDBJ databases">
        <authorList>
            <person name="Kjaerup R.B."/>
            <person name="Dalgaard T.S."/>
            <person name="Juul-Madsen H.R."/>
        </authorList>
    </citation>
    <scope>NUCLEOTIDE SEQUENCE [LARGE SCALE GENOMIC DNA]</scope>
    <source>
        <strain evidence="5 6">DSM 43913</strain>
    </source>
</reference>
<dbReference type="PROSITE" id="PS50893">
    <property type="entry name" value="ABC_TRANSPORTER_2"/>
    <property type="match status" value="1"/>
</dbReference>
<dbReference type="Pfam" id="PF00005">
    <property type="entry name" value="ABC_tran"/>
    <property type="match status" value="1"/>
</dbReference>
<evidence type="ECO:0000259" key="4">
    <source>
        <dbReference type="PROSITE" id="PS50893"/>
    </source>
</evidence>
<dbReference type="InterPro" id="IPR015854">
    <property type="entry name" value="ABC_transpr_LolD-like"/>
</dbReference>
<keyword evidence="2" id="KW-0547">Nucleotide-binding</keyword>
<dbReference type="GO" id="GO:0022857">
    <property type="term" value="F:transmembrane transporter activity"/>
    <property type="evidence" value="ECO:0007669"/>
    <property type="project" value="TreeGrafter"/>
</dbReference>
<dbReference type="GO" id="GO:0005524">
    <property type="term" value="F:ATP binding"/>
    <property type="evidence" value="ECO:0007669"/>
    <property type="project" value="UniProtKB-KW"/>
</dbReference>
<dbReference type="InterPro" id="IPR003593">
    <property type="entry name" value="AAA+_ATPase"/>
</dbReference>
<evidence type="ECO:0000313" key="6">
    <source>
        <dbReference type="Proteomes" id="UP000198251"/>
    </source>
</evidence>